<dbReference type="PANTHER" id="PTHR11096:SF0">
    <property type="entry name" value="RNA 3'-TERMINAL PHOSPHATE CYCLASE"/>
    <property type="match status" value="1"/>
</dbReference>
<dbReference type="Pfam" id="PF01137">
    <property type="entry name" value="RTC"/>
    <property type="match status" value="1"/>
</dbReference>
<dbReference type="InterPro" id="IPR017770">
    <property type="entry name" value="RNA3'_term_phos_cyc_type_1"/>
</dbReference>
<dbReference type="PIRSF" id="PIRSF005378">
    <property type="entry name" value="RNA3'_term_phos_cycl_euk"/>
    <property type="match status" value="1"/>
</dbReference>
<feature type="binding site" evidence="10">
    <location>
        <position position="131"/>
    </location>
    <ligand>
        <name>ATP</name>
        <dbReference type="ChEBI" id="CHEBI:30616"/>
    </ligand>
</feature>
<evidence type="ECO:0000256" key="2">
    <source>
        <dbReference type="ARBA" id="ARBA00012725"/>
    </source>
</evidence>
<dbReference type="GO" id="GO:0003963">
    <property type="term" value="F:RNA-3'-phosphate cyclase activity"/>
    <property type="evidence" value="ECO:0007669"/>
    <property type="project" value="UniProtKB-EC"/>
</dbReference>
<accession>A0A2C9KRX9</accession>
<dbReference type="VEuPathDB" id="VectorBase:BGLAX_049890"/>
<name>A0A2C9KRX9_BIOGL</name>
<dbReference type="OrthoDB" id="25029at2759"/>
<keyword evidence="10" id="KW-0067">ATP-binding</keyword>
<dbReference type="GO" id="GO:0006396">
    <property type="term" value="P:RNA processing"/>
    <property type="evidence" value="ECO:0007669"/>
    <property type="project" value="InterPro"/>
</dbReference>
<evidence type="ECO:0000256" key="9">
    <source>
        <dbReference type="PIRSR" id="PIRSR005378-1"/>
    </source>
</evidence>
<dbReference type="InterPro" id="IPR023797">
    <property type="entry name" value="RNA3'_phos_cyclase_dom"/>
</dbReference>
<feature type="active site" description="Tele-AMP-histidine intermediate" evidence="9">
    <location>
        <position position="347"/>
    </location>
</feature>
<dbReference type="GO" id="GO:0005634">
    <property type="term" value="C:nucleus"/>
    <property type="evidence" value="ECO:0007669"/>
    <property type="project" value="TreeGrafter"/>
</dbReference>
<dbReference type="Gene3D" id="3.30.360.20">
    <property type="entry name" value="RNA 3'-terminal phosphate cyclase, insert domain"/>
    <property type="match status" value="1"/>
</dbReference>
<feature type="domain" description="RNA 3'-terminal phosphate cyclase" evidence="11">
    <location>
        <begin position="40"/>
        <end position="364"/>
    </location>
</feature>
<dbReference type="GO" id="GO:0005524">
    <property type="term" value="F:ATP binding"/>
    <property type="evidence" value="ECO:0007669"/>
    <property type="project" value="UniProtKB-KW"/>
</dbReference>
<comment type="function">
    <text evidence="8">Catalyzes the conversion of 3'-phosphate to a 2',3'-cyclic phosphodiester at the end of RNA. The mechanism of action of the enzyme occurs in 3 steps: (A) adenylation of the enzyme by ATP; (B) transfer of adenylate to an RNA-N3'P to produce RNA-N3'PP5'A; (C) and attack of the adjacent 2'-hydroxyl on the 3'-phosphorus in the diester linkage to produce the cyclic end product. Likely functions in some aspects of cellular RNA processing. Function plays an important role in regulating axon regeneration by inhibiting central nervous system (CNS) axon regeneration following optic nerve injury.</text>
</comment>
<dbReference type="InterPro" id="IPR037136">
    <property type="entry name" value="RNA3'_phos_cyclase_dom_sf"/>
</dbReference>
<feature type="domain" description="RNA 3'-terminal phosphate cyclase insert" evidence="12">
    <location>
        <begin position="211"/>
        <end position="312"/>
    </location>
</feature>
<dbReference type="PROSITE" id="PS01287">
    <property type="entry name" value="RTC"/>
    <property type="match status" value="1"/>
</dbReference>
<evidence type="ECO:0000259" key="11">
    <source>
        <dbReference type="Pfam" id="PF01137"/>
    </source>
</evidence>
<dbReference type="Gene3D" id="3.65.10.20">
    <property type="entry name" value="RNA 3'-terminal phosphate cyclase domain"/>
    <property type="match status" value="1"/>
</dbReference>
<dbReference type="SUPFAM" id="SSF52913">
    <property type="entry name" value="RNA 3'-terminal phosphate cyclase, RPTC, insert domain"/>
    <property type="match status" value="1"/>
</dbReference>
<dbReference type="VEuPathDB" id="VectorBase:BGLB022812"/>
<comment type="similarity">
    <text evidence="1">Belongs to the RNA 3'-terminal cyclase family. Type 1 subfamily.</text>
</comment>
<evidence type="ECO:0000256" key="4">
    <source>
        <dbReference type="ARBA" id="ARBA00022598"/>
    </source>
</evidence>
<reference evidence="13" key="1">
    <citation type="submission" date="2020-05" db="UniProtKB">
        <authorList>
            <consortium name="EnsemblMetazoa"/>
        </authorList>
    </citation>
    <scope>IDENTIFICATION</scope>
    <source>
        <strain evidence="13">BB02</strain>
    </source>
</reference>
<dbReference type="AlphaFoldDB" id="A0A2C9KRX9"/>
<evidence type="ECO:0000259" key="12">
    <source>
        <dbReference type="Pfam" id="PF05189"/>
    </source>
</evidence>
<evidence type="ECO:0000313" key="13">
    <source>
        <dbReference type="EnsemblMetazoa" id="BGLB022812-PC"/>
    </source>
</evidence>
<keyword evidence="5 10" id="KW-0547">Nucleotide-binding</keyword>
<organism evidence="13 14">
    <name type="scientific">Biomphalaria glabrata</name>
    <name type="common">Bloodfluke planorb</name>
    <name type="synonym">Freshwater snail</name>
    <dbReference type="NCBI Taxonomy" id="6526"/>
    <lineage>
        <taxon>Eukaryota</taxon>
        <taxon>Metazoa</taxon>
        <taxon>Spiralia</taxon>
        <taxon>Lophotrochozoa</taxon>
        <taxon>Mollusca</taxon>
        <taxon>Gastropoda</taxon>
        <taxon>Heterobranchia</taxon>
        <taxon>Euthyneura</taxon>
        <taxon>Panpulmonata</taxon>
        <taxon>Hygrophila</taxon>
        <taxon>Lymnaeoidea</taxon>
        <taxon>Planorbidae</taxon>
        <taxon>Biomphalaria</taxon>
    </lineage>
</organism>
<dbReference type="InterPro" id="IPR020719">
    <property type="entry name" value="RNA3'_term_phos_cycl-like_CS"/>
</dbReference>
<evidence type="ECO:0000256" key="3">
    <source>
        <dbReference type="ARBA" id="ARBA00021428"/>
    </source>
</evidence>
<dbReference type="KEGG" id="bgt:106068935"/>
<evidence type="ECO:0000256" key="7">
    <source>
        <dbReference type="ARBA" id="ARBA00032543"/>
    </source>
</evidence>
<evidence type="ECO:0000256" key="10">
    <source>
        <dbReference type="PIRSR" id="PIRSR005378-2"/>
    </source>
</evidence>
<dbReference type="EC" id="6.5.1.4" evidence="2"/>
<dbReference type="FunFam" id="3.30.360.20:FF:000002">
    <property type="entry name" value="RNA terminal phosphate cyclase-like 1"/>
    <property type="match status" value="1"/>
</dbReference>
<dbReference type="InterPro" id="IPR000228">
    <property type="entry name" value="RNA3'_term_phos_cyc"/>
</dbReference>
<evidence type="ECO:0000256" key="5">
    <source>
        <dbReference type="ARBA" id="ARBA00022741"/>
    </source>
</evidence>
<protein>
    <recommendedName>
        <fullName evidence="3">RNA 3'-terminal phosphate cyclase</fullName>
        <ecNumber evidence="2">6.5.1.4</ecNumber>
    </recommendedName>
    <alternativeName>
        <fullName evidence="7">RNA terminal phosphate cyclase domain-containing protein 1</fullName>
    </alternativeName>
</protein>
<sequence>MISKGKKKVSQFILCMESKTESQEQEYDADGRQIIDGSLLEGGGQILRIAAALSCILHIPIRVKNIRACRDKPGLKAQHMTGLQLVASLCNGKLDKCLLGSLEITLDPGPIQSGQFLADTKTAGSICLLIQVALPCLLYSSDVCTLHLHGGTNCDMAPQIDYLTLVFKPMAEKFGLNFDVDIKRRGYFPKGGGEVILKSQPVKCLVGVEITQPGELFQVYSRSFVAGNLPEHLSKKVSQSISRAIKQNIPAAAVEIKQESMKEVSAIGSGLGTIVLAETTTGCLLAGSALGKPRTPAEEAGTAAVKELMEAIDSKGCVDQYLQDQIILLMALAEGQSKVLSGPLTLHTRTAIHIVQLMTQARFTLTEQENKTVVIACQGLGHLNPYLKG</sequence>
<feature type="binding site" evidence="10">
    <location>
        <begin position="321"/>
        <end position="325"/>
    </location>
    <ligand>
        <name>ATP</name>
        <dbReference type="ChEBI" id="CHEBI:30616"/>
    </ligand>
</feature>
<keyword evidence="4" id="KW-0436">Ligase</keyword>
<gene>
    <name evidence="13" type="primary">106068935</name>
</gene>
<comment type="catalytic activity">
    <reaction evidence="6">
        <text>a 3'-end 3'-phospho-ribonucleotide-RNA + ATP = a 3'-end 2',3'-cyclophospho-ribonucleotide-RNA + AMP + diphosphate</text>
        <dbReference type="Rhea" id="RHEA:23976"/>
        <dbReference type="Rhea" id="RHEA-COMP:10463"/>
        <dbReference type="Rhea" id="RHEA-COMP:10464"/>
        <dbReference type="ChEBI" id="CHEBI:30616"/>
        <dbReference type="ChEBI" id="CHEBI:33019"/>
        <dbReference type="ChEBI" id="CHEBI:83062"/>
        <dbReference type="ChEBI" id="CHEBI:83064"/>
        <dbReference type="ChEBI" id="CHEBI:456215"/>
        <dbReference type="EC" id="6.5.1.4"/>
    </reaction>
</comment>
<dbReference type="STRING" id="6526.A0A2C9KRX9"/>
<dbReference type="EnsemblMetazoa" id="BGLB022812-RC">
    <property type="protein sequence ID" value="BGLB022812-PC"/>
    <property type="gene ID" value="BGLB022812"/>
</dbReference>
<proteinExistence type="inferred from homology"/>
<dbReference type="PANTHER" id="PTHR11096">
    <property type="entry name" value="RNA 3' TERMINAL PHOSPHATE CYCLASE"/>
    <property type="match status" value="1"/>
</dbReference>
<dbReference type="InterPro" id="IPR036553">
    <property type="entry name" value="RPTC_insert"/>
</dbReference>
<evidence type="ECO:0000313" key="14">
    <source>
        <dbReference type="Proteomes" id="UP000076420"/>
    </source>
</evidence>
<evidence type="ECO:0000256" key="6">
    <source>
        <dbReference type="ARBA" id="ARBA00024481"/>
    </source>
</evidence>
<evidence type="ECO:0000256" key="1">
    <source>
        <dbReference type="ARBA" id="ARBA00009206"/>
    </source>
</evidence>
<evidence type="ECO:0000256" key="8">
    <source>
        <dbReference type="ARBA" id="ARBA00045867"/>
    </source>
</evidence>
<dbReference type="InterPro" id="IPR013791">
    <property type="entry name" value="RNA3'-term_phos_cycl_insert"/>
</dbReference>
<dbReference type="Proteomes" id="UP000076420">
    <property type="component" value="Unassembled WGS sequence"/>
</dbReference>
<dbReference type="SUPFAM" id="SSF55205">
    <property type="entry name" value="EPT/RTPC-like"/>
    <property type="match status" value="1"/>
</dbReference>
<dbReference type="InterPro" id="IPR013792">
    <property type="entry name" value="RNA3'P_cycl/enolpyr_Trfase_a/b"/>
</dbReference>
<dbReference type="NCBIfam" id="TIGR03399">
    <property type="entry name" value="RNA_3prim_cycl"/>
    <property type="match status" value="1"/>
</dbReference>
<dbReference type="Pfam" id="PF05189">
    <property type="entry name" value="RTC_insert"/>
    <property type="match status" value="1"/>
</dbReference>